<name>A0A4S8KB58_MUSBA</name>
<proteinExistence type="predicted"/>
<protein>
    <submittedName>
        <fullName evidence="1">Uncharacterized protein</fullName>
    </submittedName>
</protein>
<keyword evidence="2" id="KW-1185">Reference proteome</keyword>
<dbReference type="AlphaFoldDB" id="A0A4S8KB58"/>
<gene>
    <name evidence="1" type="ORF">C4D60_Mb04t11020</name>
</gene>
<evidence type="ECO:0000313" key="2">
    <source>
        <dbReference type="Proteomes" id="UP000317650"/>
    </source>
</evidence>
<dbReference type="PANTHER" id="PTHR33168">
    <property type="entry name" value="STRESS INDUCED PROTEIN-RELATED"/>
    <property type="match status" value="1"/>
</dbReference>
<dbReference type="Proteomes" id="UP000317650">
    <property type="component" value="Chromosome 4"/>
</dbReference>
<dbReference type="STRING" id="52838.A0A4S8KB58"/>
<accession>A0A4S8KB58</accession>
<reference evidence="1 2" key="1">
    <citation type="journal article" date="2019" name="Nat. Plants">
        <title>Genome sequencing of Musa balbisiana reveals subgenome evolution and function divergence in polyploid bananas.</title>
        <authorList>
            <person name="Yao X."/>
        </authorList>
    </citation>
    <scope>NUCLEOTIDE SEQUENCE [LARGE SCALE GENOMIC DNA]</scope>
    <source>
        <strain evidence="2">cv. DH-PKW</strain>
        <tissue evidence="1">Leaves</tissue>
    </source>
</reference>
<sequence length="138" mass="15219">MGFDHQFSDSSPPSAPLSLIQRLCSSIRSSCCWIGGGGGSGGDGEGERSSSLMSSSAIWFRWQNLVDWVTARRHHHYHSRRASVDFRYDPFSYALNFDDGHYDDDNGLTGGGDDFRYRSFSSRLPPSLPHPAAVGDNS</sequence>
<dbReference type="EMBL" id="PYDT01000001">
    <property type="protein sequence ID" value="THU72336.1"/>
    <property type="molecule type" value="Genomic_DNA"/>
</dbReference>
<evidence type="ECO:0000313" key="1">
    <source>
        <dbReference type="EMBL" id="THU72336.1"/>
    </source>
</evidence>
<comment type="caution">
    <text evidence="1">The sequence shown here is derived from an EMBL/GenBank/DDBJ whole genome shotgun (WGS) entry which is preliminary data.</text>
</comment>
<organism evidence="1 2">
    <name type="scientific">Musa balbisiana</name>
    <name type="common">Banana</name>
    <dbReference type="NCBI Taxonomy" id="52838"/>
    <lineage>
        <taxon>Eukaryota</taxon>
        <taxon>Viridiplantae</taxon>
        <taxon>Streptophyta</taxon>
        <taxon>Embryophyta</taxon>
        <taxon>Tracheophyta</taxon>
        <taxon>Spermatophyta</taxon>
        <taxon>Magnoliopsida</taxon>
        <taxon>Liliopsida</taxon>
        <taxon>Zingiberales</taxon>
        <taxon>Musaceae</taxon>
        <taxon>Musa</taxon>
    </lineage>
</organism>